<gene>
    <name evidence="6" type="ORF">QE152_g36079</name>
</gene>
<feature type="compositionally biased region" description="Basic and acidic residues" evidence="2">
    <location>
        <begin position="1137"/>
        <end position="1147"/>
    </location>
</feature>
<feature type="region of interest" description="Disordered" evidence="2">
    <location>
        <begin position="499"/>
        <end position="549"/>
    </location>
</feature>
<feature type="chain" id="PRO_5043463677" evidence="4">
    <location>
        <begin position="19"/>
        <end position="1288"/>
    </location>
</feature>
<keyword evidence="3" id="KW-0472">Membrane</keyword>
<feature type="compositionally biased region" description="Polar residues" evidence="2">
    <location>
        <begin position="265"/>
        <end position="282"/>
    </location>
</feature>
<feature type="region of interest" description="Disordered" evidence="2">
    <location>
        <begin position="322"/>
        <end position="346"/>
    </location>
</feature>
<dbReference type="EMBL" id="JASPKY010000629">
    <property type="protein sequence ID" value="KAK9687689.1"/>
    <property type="molecule type" value="Genomic_DNA"/>
</dbReference>
<dbReference type="Pfam" id="PF00595">
    <property type="entry name" value="PDZ"/>
    <property type="match status" value="1"/>
</dbReference>
<evidence type="ECO:0000256" key="4">
    <source>
        <dbReference type="SAM" id="SignalP"/>
    </source>
</evidence>
<comment type="caution">
    <text evidence="6">The sequence shown here is derived from an EMBL/GenBank/DDBJ whole genome shotgun (WGS) entry which is preliminary data.</text>
</comment>
<accession>A0AAW1IDD7</accession>
<evidence type="ECO:0000259" key="5">
    <source>
        <dbReference type="PROSITE" id="PS50106"/>
    </source>
</evidence>
<name>A0AAW1IDD7_POPJA</name>
<dbReference type="PANTHER" id="PTHR19964">
    <property type="entry name" value="MULTIPLE PDZ DOMAIN PROTEIN"/>
    <property type="match status" value="1"/>
</dbReference>
<dbReference type="SUPFAM" id="SSF50156">
    <property type="entry name" value="PDZ domain-like"/>
    <property type="match status" value="1"/>
</dbReference>
<dbReference type="Proteomes" id="UP001458880">
    <property type="component" value="Unassembled WGS sequence"/>
</dbReference>
<dbReference type="PROSITE" id="PS50106">
    <property type="entry name" value="PDZ"/>
    <property type="match status" value="1"/>
</dbReference>
<feature type="compositionally biased region" description="Polar residues" evidence="2">
    <location>
        <begin position="219"/>
        <end position="229"/>
    </location>
</feature>
<keyword evidence="3" id="KW-0812">Transmembrane</keyword>
<dbReference type="InterPro" id="IPR001478">
    <property type="entry name" value="PDZ"/>
</dbReference>
<evidence type="ECO:0000256" key="2">
    <source>
        <dbReference type="SAM" id="MobiDB-lite"/>
    </source>
</evidence>
<protein>
    <submittedName>
        <fullName evidence="6">PDZ domain</fullName>
    </submittedName>
</protein>
<feature type="region of interest" description="Disordered" evidence="2">
    <location>
        <begin position="265"/>
        <end position="306"/>
    </location>
</feature>
<feature type="region of interest" description="Disordered" evidence="2">
    <location>
        <begin position="1135"/>
        <end position="1176"/>
    </location>
</feature>
<evidence type="ECO:0000313" key="6">
    <source>
        <dbReference type="EMBL" id="KAK9687689.1"/>
    </source>
</evidence>
<dbReference type="InterPro" id="IPR051342">
    <property type="entry name" value="PDZ_scaffold"/>
</dbReference>
<keyword evidence="1" id="KW-0175">Coiled coil</keyword>
<keyword evidence="7" id="KW-1185">Reference proteome</keyword>
<feature type="domain" description="PDZ" evidence="5">
    <location>
        <begin position="137"/>
        <end position="202"/>
    </location>
</feature>
<feature type="compositionally biased region" description="Low complexity" evidence="2">
    <location>
        <begin position="1204"/>
        <end position="1216"/>
    </location>
</feature>
<evidence type="ECO:0000256" key="1">
    <source>
        <dbReference type="SAM" id="Coils"/>
    </source>
</evidence>
<organism evidence="6 7">
    <name type="scientific">Popillia japonica</name>
    <name type="common">Japanese beetle</name>
    <dbReference type="NCBI Taxonomy" id="7064"/>
    <lineage>
        <taxon>Eukaryota</taxon>
        <taxon>Metazoa</taxon>
        <taxon>Ecdysozoa</taxon>
        <taxon>Arthropoda</taxon>
        <taxon>Hexapoda</taxon>
        <taxon>Insecta</taxon>
        <taxon>Pterygota</taxon>
        <taxon>Neoptera</taxon>
        <taxon>Endopterygota</taxon>
        <taxon>Coleoptera</taxon>
        <taxon>Polyphaga</taxon>
        <taxon>Scarabaeiformia</taxon>
        <taxon>Scarabaeidae</taxon>
        <taxon>Rutelinae</taxon>
        <taxon>Popillia</taxon>
    </lineage>
</organism>
<keyword evidence="3" id="KW-1133">Transmembrane helix</keyword>
<feature type="compositionally biased region" description="Polar residues" evidence="2">
    <location>
        <begin position="1191"/>
        <end position="1203"/>
    </location>
</feature>
<feature type="region of interest" description="Disordered" evidence="2">
    <location>
        <begin position="1191"/>
        <end position="1247"/>
    </location>
</feature>
<sequence length="1288" mass="144101">MQNYLIVILLFAANTIHAQEESTCYGGGSIAASVIITILVIFILLGAGYYAWKRYGKYKKGQHLILETDPEKGSEYVFDNPGFKDAALTPAAKEPEKSKVETSSNKPKWSNWSTLTAKNEKRRTLDDSVLNEDLVKVVSLRSHDFTGLGFSICGNMRDGIYIKDILHHGPAYESGKLNPGDRITSITINFENVVFDDALTILSYASPYHVTIEAKNGKLTNSHTNTSGHPNHPLYKSSSSTDLLHIGKSAKKRLFQAEDINDSIGSNYSSLQKTRSTATTLERTQDSPKKPCSNKKAPVKTVMNPDQLKSQLEQKILEDHNENLRHKQNYERTASKTDLEVQRSSDGHKYQKFGIKVLPMEMKEVKDAKDVKEAKEEKSPKVELSQNDNNINIERNDLVGNPVSVDEVDKKQGPPVKKREKKVAEEVGPETNESEVCEAFVRKTSLNGSGIKRDANGIPQEIPNHMMNAAVVARRNANGIPQEIPNHMMNAAVVARRNRKPIEDNTPKKLKGKAPAPPEGTKIEDSPSNLDEIGTKPEGVDNPPTPEIKTELKDYVSDSDVETDNQSSVNTIELNSSDITIHQTEENDETKQNRRTASTGDLTKIQQKNRKTSTGTLERAQSLDITDTGMPVISKKRKLGKSDEIDYESSNESLIVKEPRLSLILDGLNTFQRSRLKKSTEWGNLEDAILNLNKSDSSENFDIRSRDDIDSSSSEFGTKSPEFDALVNKINEIKQETSKKVEEQEKELKDNFEEFERAKNSLHETIDNLKKSEDFSVSSYSSENVSKPDDEMITILETKSGNNDDSSFVSDVLNAVDNLSHQAFTAPNPVNASLAMLTSEREYSRADFYPRKIEEDTNIPDDIKVSRHSLGSLERPKFAEIRPKPNLKDNINSNISNISVTDRFVGNYEIYNNRSVNLTKDGDTSELYKTALDETLTREDDRTYGKILVSTPDLIKNVTIAEAIHDLNNEVTIEGPTSLTFEIPAKTESVSNIPLNVNTDDVQIKNLSNGNVRNKELTYITEIQVLTPPNPNKNVSEIEILPAVKNLDSEFENYVKNFEIKSPPSEIRTKPVIEEFKLQRQKSIPEKIDAEKELSKIQEIAEEQLKKLPEMRFTTSSYEPSKIPEKRQSQIELLRSNFERSPPKQKPELPAVKSRIPIATNKTPPTSPERRDSRNLDFEVDKDLIEIMTSGLHSSTPKFQPNKNATAATARNVTVTSIRNSKIPSGLPTYGNRPPVPPRKSESAETGNVVQVSANGNSESSSFKQWVFNPSDNTVTNITVSDNNKIEK</sequence>
<feature type="region of interest" description="Disordered" evidence="2">
    <location>
        <begin position="404"/>
        <end position="430"/>
    </location>
</feature>
<dbReference type="Gene3D" id="2.30.42.10">
    <property type="match status" value="1"/>
</dbReference>
<feature type="signal peptide" evidence="4">
    <location>
        <begin position="1"/>
        <end position="18"/>
    </location>
</feature>
<evidence type="ECO:0000256" key="3">
    <source>
        <dbReference type="SAM" id="Phobius"/>
    </source>
</evidence>
<feature type="compositionally biased region" description="Basic and acidic residues" evidence="2">
    <location>
        <begin position="583"/>
        <end position="592"/>
    </location>
</feature>
<proteinExistence type="predicted"/>
<feature type="transmembrane region" description="Helical" evidence="3">
    <location>
        <begin position="28"/>
        <end position="52"/>
    </location>
</feature>
<dbReference type="InterPro" id="IPR036034">
    <property type="entry name" value="PDZ_sf"/>
</dbReference>
<evidence type="ECO:0000313" key="7">
    <source>
        <dbReference type="Proteomes" id="UP001458880"/>
    </source>
</evidence>
<dbReference type="SMART" id="SM00228">
    <property type="entry name" value="PDZ"/>
    <property type="match status" value="1"/>
</dbReference>
<keyword evidence="4" id="KW-0732">Signal</keyword>
<feature type="region of interest" description="Disordered" evidence="2">
    <location>
        <begin position="576"/>
        <end position="617"/>
    </location>
</feature>
<dbReference type="CDD" id="cd00136">
    <property type="entry name" value="PDZ_canonical"/>
    <property type="match status" value="1"/>
</dbReference>
<feature type="coiled-coil region" evidence="1">
    <location>
        <begin position="727"/>
        <end position="772"/>
    </location>
</feature>
<dbReference type="PANTHER" id="PTHR19964:SF97">
    <property type="entry name" value="PDZ DOMAIN-CONTAINING PROTEIN"/>
    <property type="match status" value="1"/>
</dbReference>
<feature type="region of interest" description="Disordered" evidence="2">
    <location>
        <begin position="219"/>
        <end position="239"/>
    </location>
</feature>
<reference evidence="6 7" key="1">
    <citation type="journal article" date="2024" name="BMC Genomics">
        <title>De novo assembly and annotation of Popillia japonica's genome with initial clues to its potential as an invasive pest.</title>
        <authorList>
            <person name="Cucini C."/>
            <person name="Boschi S."/>
            <person name="Funari R."/>
            <person name="Cardaioli E."/>
            <person name="Iannotti N."/>
            <person name="Marturano G."/>
            <person name="Paoli F."/>
            <person name="Bruttini M."/>
            <person name="Carapelli A."/>
            <person name="Frati F."/>
            <person name="Nardi F."/>
        </authorList>
    </citation>
    <scope>NUCLEOTIDE SEQUENCE [LARGE SCALE GENOMIC DNA]</scope>
    <source>
        <strain evidence="6">DMR45628</strain>
    </source>
</reference>
<feature type="compositionally biased region" description="Polar residues" evidence="2">
    <location>
        <begin position="595"/>
        <end position="616"/>
    </location>
</feature>